<dbReference type="PANTHER" id="PTHR31307">
    <property type="entry name" value="TRIHELIX TRANSCRIPTION FACTOR ASIL2"/>
    <property type="match status" value="1"/>
</dbReference>
<feature type="coiled-coil region" evidence="7">
    <location>
        <begin position="249"/>
        <end position="287"/>
    </location>
</feature>
<evidence type="ECO:0000256" key="1">
    <source>
        <dbReference type="ARBA" id="ARBA00004123"/>
    </source>
</evidence>
<dbReference type="Pfam" id="PF13837">
    <property type="entry name" value="Myb_DNA-bind_4"/>
    <property type="match status" value="1"/>
</dbReference>
<dbReference type="Proteomes" id="UP001279734">
    <property type="component" value="Unassembled WGS sequence"/>
</dbReference>
<comment type="subcellular location">
    <subcellularLocation>
        <location evidence="1">Nucleus</location>
    </subcellularLocation>
</comment>
<keyword evidence="6" id="KW-0539">Nucleus</keyword>
<evidence type="ECO:0000313" key="11">
    <source>
        <dbReference type="Proteomes" id="UP001279734"/>
    </source>
</evidence>
<keyword evidence="4" id="KW-0238">DNA-binding</keyword>
<keyword evidence="5" id="KW-0804">Transcription</keyword>
<dbReference type="InterPro" id="IPR044823">
    <property type="entry name" value="ASIL1/2-like"/>
</dbReference>
<evidence type="ECO:0000256" key="3">
    <source>
        <dbReference type="ARBA" id="ARBA00023054"/>
    </source>
</evidence>
<evidence type="ECO:0000256" key="8">
    <source>
        <dbReference type="SAM" id="MobiDB-lite"/>
    </source>
</evidence>
<dbReference type="GO" id="GO:0005634">
    <property type="term" value="C:nucleus"/>
    <property type="evidence" value="ECO:0007669"/>
    <property type="project" value="UniProtKB-SubCell"/>
</dbReference>
<evidence type="ECO:0000256" key="5">
    <source>
        <dbReference type="ARBA" id="ARBA00023163"/>
    </source>
</evidence>
<evidence type="ECO:0000256" key="2">
    <source>
        <dbReference type="ARBA" id="ARBA00023015"/>
    </source>
</evidence>
<name>A0AAD3SPU7_NEPGR</name>
<dbReference type="PROSITE" id="PS50090">
    <property type="entry name" value="MYB_LIKE"/>
    <property type="match status" value="1"/>
</dbReference>
<dbReference type="Gene3D" id="1.10.10.60">
    <property type="entry name" value="Homeodomain-like"/>
    <property type="match status" value="1"/>
</dbReference>
<organism evidence="10 11">
    <name type="scientific">Nepenthes gracilis</name>
    <name type="common">Slender pitcher plant</name>
    <dbReference type="NCBI Taxonomy" id="150966"/>
    <lineage>
        <taxon>Eukaryota</taxon>
        <taxon>Viridiplantae</taxon>
        <taxon>Streptophyta</taxon>
        <taxon>Embryophyta</taxon>
        <taxon>Tracheophyta</taxon>
        <taxon>Spermatophyta</taxon>
        <taxon>Magnoliopsida</taxon>
        <taxon>eudicotyledons</taxon>
        <taxon>Gunneridae</taxon>
        <taxon>Pentapetalae</taxon>
        <taxon>Caryophyllales</taxon>
        <taxon>Nepenthaceae</taxon>
        <taxon>Nepenthes</taxon>
    </lineage>
</organism>
<proteinExistence type="predicted"/>
<gene>
    <name evidence="10" type="ORF">Nepgr_016097</name>
</gene>
<dbReference type="PANTHER" id="PTHR31307:SF6">
    <property type="entry name" value="OS01G0718900 PROTEIN"/>
    <property type="match status" value="1"/>
</dbReference>
<protein>
    <recommendedName>
        <fullName evidence="9">Myb-like domain-containing protein</fullName>
    </recommendedName>
</protein>
<evidence type="ECO:0000256" key="6">
    <source>
        <dbReference type="ARBA" id="ARBA00023242"/>
    </source>
</evidence>
<reference evidence="10" key="1">
    <citation type="submission" date="2023-05" db="EMBL/GenBank/DDBJ databases">
        <title>Nepenthes gracilis genome sequencing.</title>
        <authorList>
            <person name="Fukushima K."/>
        </authorList>
    </citation>
    <scope>NUCLEOTIDE SEQUENCE</scope>
    <source>
        <strain evidence="10">SING2019-196</strain>
    </source>
</reference>
<comment type="caution">
    <text evidence="10">The sequence shown here is derived from an EMBL/GenBank/DDBJ whole genome shotgun (WGS) entry which is preliminary data.</text>
</comment>
<feature type="region of interest" description="Disordered" evidence="8">
    <location>
        <begin position="21"/>
        <end position="82"/>
    </location>
</feature>
<evidence type="ECO:0000259" key="9">
    <source>
        <dbReference type="PROSITE" id="PS50090"/>
    </source>
</evidence>
<evidence type="ECO:0000313" key="10">
    <source>
        <dbReference type="EMBL" id="GMH14256.1"/>
    </source>
</evidence>
<keyword evidence="11" id="KW-1185">Reference proteome</keyword>
<dbReference type="AlphaFoldDB" id="A0AAD3SPU7"/>
<keyword evidence="3 7" id="KW-0175">Coiled coil</keyword>
<dbReference type="EMBL" id="BSYO01000013">
    <property type="protein sequence ID" value="GMH14256.1"/>
    <property type="molecule type" value="Genomic_DNA"/>
</dbReference>
<dbReference type="InterPro" id="IPR044822">
    <property type="entry name" value="Myb_DNA-bind_4"/>
</dbReference>
<accession>A0AAD3SPU7</accession>
<evidence type="ECO:0000256" key="4">
    <source>
        <dbReference type="ARBA" id="ARBA00023125"/>
    </source>
</evidence>
<feature type="compositionally biased region" description="Polar residues" evidence="8">
    <location>
        <begin position="21"/>
        <end position="34"/>
    </location>
</feature>
<dbReference type="GO" id="GO:0000976">
    <property type="term" value="F:transcription cis-regulatory region binding"/>
    <property type="evidence" value="ECO:0007669"/>
    <property type="project" value="TreeGrafter"/>
</dbReference>
<feature type="domain" description="Myb-like" evidence="9">
    <location>
        <begin position="126"/>
        <end position="183"/>
    </location>
</feature>
<sequence length="316" mass="36920">MFILSRDRMDEVEDDSCYPQYSYSVKNQPQSTENHCAIEGEEDEDDGWGEEKDEENGIHGVGIVDKGSFDDDEDDEPDDRTLGMGRHLKKIKLRSLISSYEFVPRVPATAAFARSSFVGRNSLAEWTEHETFVLMEAWGDRLLQLGRKSLQSEEWKQVAEKVSRESKTRRTDTQCRNRLDTLKKKYKKEKAGIISGSSKWVYFKKMDILMSSMVSLKPSMGEEVDSDGLPPKRKSKERKTTFHLIVDSIQEFSEIYERIESNKREKMEELEKMRINFQEEMEMRRRKLMDKARAEIEKIRRGDDEEKEISAENLSL</sequence>
<dbReference type="InterPro" id="IPR001005">
    <property type="entry name" value="SANT/Myb"/>
</dbReference>
<dbReference type="FunFam" id="1.10.10.60:FF:000104">
    <property type="entry name" value="trihelix transcription factor ASIL2"/>
    <property type="match status" value="1"/>
</dbReference>
<evidence type="ECO:0000256" key="7">
    <source>
        <dbReference type="SAM" id="Coils"/>
    </source>
</evidence>
<keyword evidence="2" id="KW-0805">Transcription regulation</keyword>
<feature type="compositionally biased region" description="Acidic residues" evidence="8">
    <location>
        <begin position="39"/>
        <end position="54"/>
    </location>
</feature>